<feature type="domain" description="Amino acid transporter transmembrane" evidence="8">
    <location>
        <begin position="348"/>
        <end position="729"/>
    </location>
</feature>
<dbReference type="GO" id="GO:0015179">
    <property type="term" value="F:L-amino acid transmembrane transporter activity"/>
    <property type="evidence" value="ECO:0007669"/>
    <property type="project" value="TreeGrafter"/>
</dbReference>
<dbReference type="PANTHER" id="PTHR22950:SF666">
    <property type="entry name" value="VACUOLAR AMINO ACID TRANSPORTER 4"/>
    <property type="match status" value="1"/>
</dbReference>
<feature type="region of interest" description="Disordered" evidence="6">
    <location>
        <begin position="1"/>
        <end position="111"/>
    </location>
</feature>
<gene>
    <name evidence="9" type="ORF">PHLCEN_2v1411</name>
</gene>
<protein>
    <recommendedName>
        <fullName evidence="8">Amino acid transporter transmembrane domain-containing protein</fullName>
    </recommendedName>
</protein>
<keyword evidence="4 7" id="KW-1133">Transmembrane helix</keyword>
<feature type="transmembrane region" description="Helical" evidence="7">
    <location>
        <begin position="562"/>
        <end position="584"/>
    </location>
</feature>
<feature type="region of interest" description="Disordered" evidence="6">
    <location>
        <begin position="782"/>
        <end position="886"/>
    </location>
</feature>
<dbReference type="GO" id="GO:0005774">
    <property type="term" value="C:vacuolar membrane"/>
    <property type="evidence" value="ECO:0007669"/>
    <property type="project" value="TreeGrafter"/>
</dbReference>
<organism evidence="9 10">
    <name type="scientific">Hermanssonia centrifuga</name>
    <dbReference type="NCBI Taxonomy" id="98765"/>
    <lineage>
        <taxon>Eukaryota</taxon>
        <taxon>Fungi</taxon>
        <taxon>Dikarya</taxon>
        <taxon>Basidiomycota</taxon>
        <taxon>Agaricomycotina</taxon>
        <taxon>Agaricomycetes</taxon>
        <taxon>Polyporales</taxon>
        <taxon>Meruliaceae</taxon>
        <taxon>Hermanssonia</taxon>
    </lineage>
</organism>
<reference evidence="9 10" key="1">
    <citation type="submission" date="2018-02" db="EMBL/GenBank/DDBJ databases">
        <title>Genome sequence of the basidiomycete white-rot fungus Phlebia centrifuga.</title>
        <authorList>
            <person name="Granchi Z."/>
            <person name="Peng M."/>
            <person name="de Vries R.P."/>
            <person name="Hilden K."/>
            <person name="Makela M.R."/>
            <person name="Grigoriev I."/>
            <person name="Riley R."/>
        </authorList>
    </citation>
    <scope>NUCLEOTIDE SEQUENCE [LARGE SCALE GENOMIC DNA]</scope>
    <source>
        <strain evidence="9 10">FBCC195</strain>
    </source>
</reference>
<evidence type="ECO:0000313" key="9">
    <source>
        <dbReference type="EMBL" id="PSS36780.1"/>
    </source>
</evidence>
<evidence type="ECO:0000256" key="7">
    <source>
        <dbReference type="SAM" id="Phobius"/>
    </source>
</evidence>
<evidence type="ECO:0000256" key="6">
    <source>
        <dbReference type="SAM" id="MobiDB-lite"/>
    </source>
</evidence>
<feature type="transmembrane region" description="Helical" evidence="7">
    <location>
        <begin position="745"/>
        <end position="763"/>
    </location>
</feature>
<evidence type="ECO:0000313" key="10">
    <source>
        <dbReference type="Proteomes" id="UP000186601"/>
    </source>
</evidence>
<feature type="transmembrane region" description="Helical" evidence="7">
    <location>
        <begin position="652"/>
        <end position="669"/>
    </location>
</feature>
<feature type="transmembrane region" description="Helical" evidence="7">
    <location>
        <begin position="376"/>
        <end position="400"/>
    </location>
</feature>
<feature type="transmembrane region" description="Helical" evidence="7">
    <location>
        <begin position="530"/>
        <end position="550"/>
    </location>
</feature>
<feature type="transmembrane region" description="Helical" evidence="7">
    <location>
        <begin position="464"/>
        <end position="482"/>
    </location>
</feature>
<evidence type="ECO:0000256" key="3">
    <source>
        <dbReference type="ARBA" id="ARBA00022692"/>
    </source>
</evidence>
<comment type="subcellular location">
    <subcellularLocation>
        <location evidence="1">Membrane</location>
        <topology evidence="1">Multi-pass membrane protein</topology>
    </subcellularLocation>
</comment>
<dbReference type="STRING" id="98765.A0A2R6S3C1"/>
<feature type="region of interest" description="Disordered" evidence="6">
    <location>
        <begin position="124"/>
        <end position="168"/>
    </location>
</feature>
<feature type="transmembrane region" description="Helical" evidence="7">
    <location>
        <begin position="931"/>
        <end position="951"/>
    </location>
</feature>
<proteinExistence type="inferred from homology"/>
<feature type="compositionally biased region" description="Basic residues" evidence="6">
    <location>
        <begin position="331"/>
        <end position="340"/>
    </location>
</feature>
<feature type="region of interest" description="Disordered" evidence="6">
    <location>
        <begin position="1110"/>
        <end position="1171"/>
    </location>
</feature>
<feature type="region of interest" description="Disordered" evidence="6">
    <location>
        <begin position="901"/>
        <end position="923"/>
    </location>
</feature>
<keyword evidence="3 7" id="KW-0812">Transmembrane</keyword>
<feature type="compositionally biased region" description="Low complexity" evidence="6">
    <location>
        <begin position="27"/>
        <end position="37"/>
    </location>
</feature>
<dbReference type="AlphaFoldDB" id="A0A2R6S3C1"/>
<feature type="region of interest" description="Disordered" evidence="6">
    <location>
        <begin position="975"/>
        <end position="1012"/>
    </location>
</feature>
<dbReference type="EMBL" id="MLYV02000108">
    <property type="protein sequence ID" value="PSS36780.1"/>
    <property type="molecule type" value="Genomic_DNA"/>
</dbReference>
<feature type="transmembrane region" description="Helical" evidence="7">
    <location>
        <begin position="708"/>
        <end position="725"/>
    </location>
</feature>
<feature type="compositionally biased region" description="Low complexity" evidence="6">
    <location>
        <begin position="790"/>
        <end position="808"/>
    </location>
</feature>
<evidence type="ECO:0000256" key="5">
    <source>
        <dbReference type="ARBA" id="ARBA00023136"/>
    </source>
</evidence>
<feature type="region of interest" description="Disordered" evidence="6">
    <location>
        <begin position="194"/>
        <end position="217"/>
    </location>
</feature>
<feature type="compositionally biased region" description="Polar residues" evidence="6">
    <location>
        <begin position="132"/>
        <end position="143"/>
    </location>
</feature>
<evidence type="ECO:0000259" key="8">
    <source>
        <dbReference type="Pfam" id="PF01490"/>
    </source>
</evidence>
<feature type="compositionally biased region" description="Low complexity" evidence="6">
    <location>
        <begin position="901"/>
        <end position="915"/>
    </location>
</feature>
<dbReference type="InterPro" id="IPR013057">
    <property type="entry name" value="AA_transpt_TM"/>
</dbReference>
<feature type="transmembrane region" description="Helical" evidence="7">
    <location>
        <begin position="675"/>
        <end position="696"/>
    </location>
</feature>
<feature type="region of interest" description="Disordered" evidence="6">
    <location>
        <begin position="306"/>
        <end position="345"/>
    </location>
</feature>
<feature type="compositionally biased region" description="Low complexity" evidence="6">
    <location>
        <begin position="92"/>
        <end position="102"/>
    </location>
</feature>
<name>A0A2R6S3C1_9APHY</name>
<dbReference type="OrthoDB" id="1684102at2759"/>
<feature type="transmembrane region" description="Helical" evidence="7">
    <location>
        <begin position="421"/>
        <end position="444"/>
    </location>
</feature>
<feature type="compositionally biased region" description="Polar residues" evidence="6">
    <location>
        <begin position="1"/>
        <end position="19"/>
    </location>
</feature>
<dbReference type="PANTHER" id="PTHR22950">
    <property type="entry name" value="AMINO ACID TRANSPORTER"/>
    <property type="match status" value="1"/>
</dbReference>
<dbReference type="Pfam" id="PF01490">
    <property type="entry name" value="Aa_trans"/>
    <property type="match status" value="1"/>
</dbReference>
<keyword evidence="10" id="KW-1185">Reference proteome</keyword>
<evidence type="ECO:0000256" key="2">
    <source>
        <dbReference type="ARBA" id="ARBA00008066"/>
    </source>
</evidence>
<comment type="caution">
    <text evidence="9">The sequence shown here is derived from an EMBL/GenBank/DDBJ whole genome shotgun (WGS) entry which is preliminary data.</text>
</comment>
<keyword evidence="5 7" id="KW-0472">Membrane</keyword>
<dbReference type="Proteomes" id="UP000186601">
    <property type="component" value="Unassembled WGS sequence"/>
</dbReference>
<evidence type="ECO:0000256" key="1">
    <source>
        <dbReference type="ARBA" id="ARBA00004141"/>
    </source>
</evidence>
<feature type="compositionally biased region" description="Low complexity" evidence="6">
    <location>
        <begin position="842"/>
        <end position="884"/>
    </location>
</feature>
<feature type="transmembrane region" description="Helical" evidence="7">
    <location>
        <begin position="494"/>
        <end position="515"/>
    </location>
</feature>
<sequence>MSSSNKSTPTKPVNITSPRFSPGDFTSGSPSVSGSPSARMLRAQYSGTPPPPNIPIRAMHTPLGTPRGLGIAGSIPSGEGPSRRVSIGGAGARRPGTPGSGSDINLLDDLPDEEKARIVRKHLISRGDERQQGSPRGSLSALSDNGELSKRPSSSQLRPQREDTEDFPVPYYAPGADVTHSIYKWQADKRRQAARPRSASYAGSAASTPHPAFEHIHEPGGFRRNYLLLKADQRGSDEPRMLRNFIEFLYIFGHFAGEDLEEEEEEEDDDLIGTPEDEETLLNQAAYAGTSLLSQVEAGTTPSLTIQTPVMGLHPSQKSTERSPLLARTRSGSRSHRRRSSVGPHGDATVTQAVLMLLKSFVGTGVLFLGKAFFNGGILFSSAILIFIALISLYSFLLLVKAKFVVSGSFGDIGGALYGPWMRFAILFSITVSQIGFVSAYIIFVSENLQAFVLGITNCAKLLGIQYFILLQMLIFLPLALVRNLAKLSTTALVADAFILAGLIYIFGSEAGIIANRGISHVELFNPKDWPLLIGTAVFSFEGIGLVIPITDAMKEPRRFPAVLSGVMLFLMVLFCGAGVMSYLTFGADVQTVVIVNLDTTSKMTQAVQFLYSLAIMLSVPLQLFPAVRIMENGIFERSGKADPRVKWQKNIFRFLTVTFCAGLSYVGASDLDKFVSFIGSFACVPLCYVYPAMLHYKACARTRKQKAADIALMIFGIAACAYTSTMTIKCSRSMLKALTPSRCLALLACISCILVFTLVPRFDLLDERPVYQVAPRGLFGPGFDTDSDTATSSTAQSSGTQSSTPPASSAPPSSPPASQQTNGPSSGSGSNTSTPPPTSSNPPSSTSSPPSSTSSNPPDSATGSSKSTSPPTPSPSVSASVTVNPDGETSTVFYTTLVSGSASSSASTTPTAGADQSGGDTDKGVGTSTIIGLSVAGGIAFLGIIAFVFWKFTRKRGSDDFDDSEAIKWPELNAHGENPHALPTNRTGGAGFETSSEVNLTRPDSRAGSIAPSAAASAVDLYAPHASQDPYAVPPLPHLNPNQPYRDDPSGGFYDPYSGPIPQTFTDPHETGPGGEAIPMTQINRMRSPAPQMAYDAGRRSPGPQAAYFTADAGRNSPAPRAMSPGPAMGLSGRASPGPGMALAGRASPGPQAAYGYGRQSPGPNMAYGS</sequence>
<comment type="similarity">
    <text evidence="2">Belongs to the amino acid/polyamine transporter 2 family.</text>
</comment>
<feature type="compositionally biased region" description="Low complexity" evidence="6">
    <location>
        <begin position="817"/>
        <end position="834"/>
    </location>
</feature>
<accession>A0A2R6S3C1</accession>
<evidence type="ECO:0000256" key="4">
    <source>
        <dbReference type="ARBA" id="ARBA00022989"/>
    </source>
</evidence>
<feature type="transmembrane region" description="Helical" evidence="7">
    <location>
        <begin position="610"/>
        <end position="631"/>
    </location>
</feature>